<gene>
    <name evidence="2" type="ORF">J2T55_000232</name>
</gene>
<dbReference type="AlphaFoldDB" id="A0AAE3HI12"/>
<keyword evidence="2" id="KW-0413">Isomerase</keyword>
<dbReference type="EMBL" id="JANUCT010000001">
    <property type="protein sequence ID" value="MCS3902240.1"/>
    <property type="molecule type" value="Genomic_DNA"/>
</dbReference>
<dbReference type="InterPro" id="IPR035461">
    <property type="entry name" value="GmhA/DiaA"/>
</dbReference>
<accession>A0AAE3HI12</accession>
<keyword evidence="3" id="KW-1185">Reference proteome</keyword>
<reference evidence="2" key="1">
    <citation type="submission" date="2022-08" db="EMBL/GenBank/DDBJ databases">
        <title>Genomic Encyclopedia of Type Strains, Phase III (KMG-III): the genomes of soil and plant-associated and newly described type strains.</title>
        <authorList>
            <person name="Whitman W."/>
        </authorList>
    </citation>
    <scope>NUCLEOTIDE SEQUENCE</scope>
    <source>
        <strain evidence="2">HMT 1</strain>
    </source>
</reference>
<dbReference type="SUPFAM" id="SSF53697">
    <property type="entry name" value="SIS domain"/>
    <property type="match status" value="1"/>
</dbReference>
<dbReference type="Proteomes" id="UP001204445">
    <property type="component" value="Unassembled WGS sequence"/>
</dbReference>
<evidence type="ECO:0000313" key="3">
    <source>
        <dbReference type="Proteomes" id="UP001204445"/>
    </source>
</evidence>
<protein>
    <submittedName>
        <fullName evidence="2">D-sedoheptulose 7-phosphate isomerase</fullName>
        <ecNumber evidence="2">5.3.1.28</ecNumber>
    </submittedName>
</protein>
<sequence>MDAVSKVRQLFKDTIAVQTEASEQLAPGIVQAGDMLASALLGDHRILACGNGASAACAQHFTSLMVNRFEMERPGLPAFALTADSTTLTSIADDYQFADVFAKQIRALSSPGDILLAISVNGSASNLVHALDAAHDRKMRIILLSGQDGGRCSGLLEEEDLEIRVPSWVAARIQETHVTVIHSICDLIDRHLLGQED</sequence>
<dbReference type="PROSITE" id="PS51464">
    <property type="entry name" value="SIS"/>
    <property type="match status" value="1"/>
</dbReference>
<evidence type="ECO:0000313" key="2">
    <source>
        <dbReference type="EMBL" id="MCS3902240.1"/>
    </source>
</evidence>
<comment type="caution">
    <text evidence="2">The sequence shown here is derived from an EMBL/GenBank/DDBJ whole genome shotgun (WGS) entry which is preliminary data.</text>
</comment>
<evidence type="ECO:0000259" key="1">
    <source>
        <dbReference type="PROSITE" id="PS51464"/>
    </source>
</evidence>
<feature type="domain" description="SIS" evidence="1">
    <location>
        <begin position="36"/>
        <end position="197"/>
    </location>
</feature>
<dbReference type="PANTHER" id="PTHR30390">
    <property type="entry name" value="SEDOHEPTULOSE 7-PHOSPHATE ISOMERASE / DNAA INITIATOR-ASSOCIATING FACTOR FOR REPLICATION INITIATION"/>
    <property type="match status" value="1"/>
</dbReference>
<dbReference type="Pfam" id="PF13580">
    <property type="entry name" value="SIS_2"/>
    <property type="match status" value="1"/>
</dbReference>
<dbReference type="InterPro" id="IPR050099">
    <property type="entry name" value="SIS_GmhA/DiaA_subfam"/>
</dbReference>
<dbReference type="InterPro" id="IPR001347">
    <property type="entry name" value="SIS_dom"/>
</dbReference>
<dbReference type="EC" id="5.3.1.28" evidence="2"/>
<dbReference type="PANTHER" id="PTHR30390:SF6">
    <property type="entry name" value="DNAA INITIATOR-ASSOCIATING PROTEIN DIAA"/>
    <property type="match status" value="1"/>
</dbReference>
<name>A0AAE3HI12_9GAMM</name>
<dbReference type="GO" id="GO:0097367">
    <property type="term" value="F:carbohydrate derivative binding"/>
    <property type="evidence" value="ECO:0007669"/>
    <property type="project" value="InterPro"/>
</dbReference>
<dbReference type="GO" id="GO:1901135">
    <property type="term" value="P:carbohydrate derivative metabolic process"/>
    <property type="evidence" value="ECO:0007669"/>
    <property type="project" value="InterPro"/>
</dbReference>
<dbReference type="Gene3D" id="3.40.50.10490">
    <property type="entry name" value="Glucose-6-phosphate isomerase like protein, domain 1"/>
    <property type="match status" value="1"/>
</dbReference>
<dbReference type="GO" id="GO:0016853">
    <property type="term" value="F:isomerase activity"/>
    <property type="evidence" value="ECO:0007669"/>
    <property type="project" value="UniProtKB-KW"/>
</dbReference>
<dbReference type="InterPro" id="IPR046348">
    <property type="entry name" value="SIS_dom_sf"/>
</dbReference>
<dbReference type="CDD" id="cd05006">
    <property type="entry name" value="SIS_GmhA"/>
    <property type="match status" value="1"/>
</dbReference>
<organism evidence="2 3">
    <name type="scientific">Methylohalomonas lacus</name>
    <dbReference type="NCBI Taxonomy" id="398773"/>
    <lineage>
        <taxon>Bacteria</taxon>
        <taxon>Pseudomonadati</taxon>
        <taxon>Pseudomonadota</taxon>
        <taxon>Gammaproteobacteria</taxon>
        <taxon>Methylohalomonadales</taxon>
        <taxon>Methylohalomonadaceae</taxon>
        <taxon>Methylohalomonas</taxon>
    </lineage>
</organism>
<dbReference type="RefSeq" id="WP_259053688.1">
    <property type="nucleotide sequence ID" value="NZ_JANUCT010000001.1"/>
</dbReference>
<proteinExistence type="predicted"/>